<keyword evidence="3" id="KW-0805">Transcription regulation</keyword>
<dbReference type="Gene3D" id="1.20.5.170">
    <property type="match status" value="1"/>
</dbReference>
<sequence>MGIRARKKISSIVTRRKKTFTPADKKDSSYWDKRKKNNDAAKRSREKKRINDLVMEGKQVAIMEENARLKAELRLAKLQCDMLMKDHQPFSAHSCHMITPVLPNIWGYRMWPNVVSSGPTPAWELPFTRTCSLLQSPYLSRMPPDKELMVHCLNAEPTNLSKLNNDPVKGIIVPLQNFIMNKHFCKDDRNCLQESPAYLADPELSCKLKLKKAKSEETKVVDGHDFPVSSIRDTDRKLFSDQTAMTRFPLPQTSAFNSLSTNTGHVLKRNPGITWHDASSLAANAFPETMLWCPITNPSYHSSDHTSLLHPDFSYAGSNPFTNNSLTALAADMTPFKNSDISSSH</sequence>
<evidence type="ECO:0000256" key="6">
    <source>
        <dbReference type="ARBA" id="ARBA00023163"/>
    </source>
</evidence>
<dbReference type="InterPro" id="IPR047229">
    <property type="entry name" value="NFIL3-like"/>
</dbReference>
<comment type="subunit">
    <text evidence="9">Homodimer. Binds DNA as a dimer.</text>
</comment>
<dbReference type="GO" id="GO:0005634">
    <property type="term" value="C:nucleus"/>
    <property type="evidence" value="ECO:0007669"/>
    <property type="project" value="TreeGrafter"/>
</dbReference>
<keyword evidence="5" id="KW-0238">DNA-binding</keyword>
<comment type="similarity">
    <text evidence="1">Belongs to the bZIP family. NFIL3 subfamily.</text>
</comment>
<dbReference type="PANTHER" id="PTHR15284:SF0">
    <property type="entry name" value="GH23983P"/>
    <property type="match status" value="1"/>
</dbReference>
<comment type="function">
    <text evidence="8">May act as a transcriptional regulator of a number of proteins of the circadian clock.</text>
</comment>
<dbReference type="Proteomes" id="UP001066276">
    <property type="component" value="Chromosome 12"/>
</dbReference>
<feature type="domain" description="BZIP" evidence="11">
    <location>
        <begin position="33"/>
        <end position="47"/>
    </location>
</feature>
<keyword evidence="6" id="KW-0804">Transcription</keyword>
<keyword evidence="4" id="KW-0090">Biological rhythms</keyword>
<dbReference type="SUPFAM" id="SSF57959">
    <property type="entry name" value="Leucine zipper domain"/>
    <property type="match status" value="1"/>
</dbReference>
<evidence type="ECO:0000256" key="2">
    <source>
        <dbReference type="ARBA" id="ARBA00018259"/>
    </source>
</evidence>
<dbReference type="Pfam" id="PF07716">
    <property type="entry name" value="bZIP_2"/>
    <property type="match status" value="1"/>
</dbReference>
<name>A0AAV7L3U7_PLEWA</name>
<evidence type="ECO:0000256" key="9">
    <source>
        <dbReference type="ARBA" id="ARBA00061957"/>
    </source>
</evidence>
<evidence type="ECO:0000256" key="8">
    <source>
        <dbReference type="ARBA" id="ARBA00053991"/>
    </source>
</evidence>
<evidence type="ECO:0000313" key="12">
    <source>
        <dbReference type="EMBL" id="KAJ1084964.1"/>
    </source>
</evidence>
<dbReference type="EMBL" id="JANPWB010000016">
    <property type="protein sequence ID" value="KAJ1084964.1"/>
    <property type="molecule type" value="Genomic_DNA"/>
</dbReference>
<evidence type="ECO:0000256" key="5">
    <source>
        <dbReference type="ARBA" id="ARBA00023125"/>
    </source>
</evidence>
<dbReference type="GO" id="GO:0003700">
    <property type="term" value="F:DNA-binding transcription factor activity"/>
    <property type="evidence" value="ECO:0007669"/>
    <property type="project" value="InterPro"/>
</dbReference>
<proteinExistence type="inferred from homology"/>
<evidence type="ECO:0000256" key="7">
    <source>
        <dbReference type="ARBA" id="ARBA00023242"/>
    </source>
</evidence>
<evidence type="ECO:0000313" key="13">
    <source>
        <dbReference type="Proteomes" id="UP001066276"/>
    </source>
</evidence>
<evidence type="ECO:0000256" key="3">
    <source>
        <dbReference type="ARBA" id="ARBA00023015"/>
    </source>
</evidence>
<dbReference type="PANTHER" id="PTHR15284">
    <property type="entry name" value="NUCLEAR FACTOR INTERLEUKIN-3-REGULATED PROTEIN"/>
    <property type="match status" value="1"/>
</dbReference>
<dbReference type="AlphaFoldDB" id="A0AAV7L3U7"/>
<accession>A0AAV7L3U7</accession>
<dbReference type="PROSITE" id="PS00036">
    <property type="entry name" value="BZIP_BASIC"/>
    <property type="match status" value="1"/>
</dbReference>
<evidence type="ECO:0000256" key="4">
    <source>
        <dbReference type="ARBA" id="ARBA00023108"/>
    </source>
</evidence>
<dbReference type="InterPro" id="IPR046347">
    <property type="entry name" value="bZIP_sf"/>
</dbReference>
<dbReference type="FunFam" id="1.20.5.170:FF:000025">
    <property type="entry name" value="nuclear factor interleukin-3-regulated protein-like"/>
    <property type="match status" value="1"/>
</dbReference>
<dbReference type="SMART" id="SM00338">
    <property type="entry name" value="BRLZ"/>
    <property type="match status" value="1"/>
</dbReference>
<keyword evidence="7" id="KW-0539">Nucleus</keyword>
<evidence type="ECO:0000256" key="1">
    <source>
        <dbReference type="ARBA" id="ARBA00006079"/>
    </source>
</evidence>
<comment type="caution">
    <text evidence="12">The sequence shown here is derived from an EMBL/GenBank/DDBJ whole genome shotgun (WGS) entry which is preliminary data.</text>
</comment>
<dbReference type="InterPro" id="IPR047106">
    <property type="entry name" value="NFIL3-like_bZIP"/>
</dbReference>
<dbReference type="CDD" id="cd14694">
    <property type="entry name" value="bZIP_NFIL3"/>
    <property type="match status" value="1"/>
</dbReference>
<feature type="compositionally biased region" description="Basic and acidic residues" evidence="10">
    <location>
        <begin position="23"/>
        <end position="43"/>
    </location>
</feature>
<keyword evidence="13" id="KW-1185">Reference proteome</keyword>
<feature type="region of interest" description="Disordered" evidence="10">
    <location>
        <begin position="14"/>
        <end position="46"/>
    </location>
</feature>
<dbReference type="InterPro" id="IPR004827">
    <property type="entry name" value="bZIP"/>
</dbReference>
<reference evidence="12" key="1">
    <citation type="journal article" date="2022" name="bioRxiv">
        <title>Sequencing and chromosome-scale assembly of the giantPleurodeles waltlgenome.</title>
        <authorList>
            <person name="Brown T."/>
            <person name="Elewa A."/>
            <person name="Iarovenko S."/>
            <person name="Subramanian E."/>
            <person name="Araus A.J."/>
            <person name="Petzold A."/>
            <person name="Susuki M."/>
            <person name="Suzuki K.-i.T."/>
            <person name="Hayashi T."/>
            <person name="Toyoda A."/>
            <person name="Oliveira C."/>
            <person name="Osipova E."/>
            <person name="Leigh N.D."/>
            <person name="Simon A."/>
            <person name="Yun M.H."/>
        </authorList>
    </citation>
    <scope>NUCLEOTIDE SEQUENCE</scope>
    <source>
        <strain evidence="12">20211129_DDA</strain>
        <tissue evidence="12">Liver</tissue>
    </source>
</reference>
<evidence type="ECO:0000256" key="10">
    <source>
        <dbReference type="SAM" id="MobiDB-lite"/>
    </source>
</evidence>
<evidence type="ECO:0000259" key="11">
    <source>
        <dbReference type="PROSITE" id="PS00036"/>
    </source>
</evidence>
<dbReference type="GO" id="GO:0003677">
    <property type="term" value="F:DNA binding"/>
    <property type="evidence" value="ECO:0007669"/>
    <property type="project" value="UniProtKB-KW"/>
</dbReference>
<organism evidence="12 13">
    <name type="scientific">Pleurodeles waltl</name>
    <name type="common">Iberian ribbed newt</name>
    <dbReference type="NCBI Taxonomy" id="8319"/>
    <lineage>
        <taxon>Eukaryota</taxon>
        <taxon>Metazoa</taxon>
        <taxon>Chordata</taxon>
        <taxon>Craniata</taxon>
        <taxon>Vertebrata</taxon>
        <taxon>Euteleostomi</taxon>
        <taxon>Amphibia</taxon>
        <taxon>Batrachia</taxon>
        <taxon>Caudata</taxon>
        <taxon>Salamandroidea</taxon>
        <taxon>Salamandridae</taxon>
        <taxon>Pleurodelinae</taxon>
        <taxon>Pleurodeles</taxon>
    </lineage>
</organism>
<gene>
    <name evidence="12" type="ORF">NDU88_005102</name>
</gene>
<dbReference type="GO" id="GO:0007623">
    <property type="term" value="P:circadian rhythm"/>
    <property type="evidence" value="ECO:0007669"/>
    <property type="project" value="TreeGrafter"/>
</dbReference>
<protein>
    <recommendedName>
        <fullName evidence="2">Nuclear factor interleukin-3-regulated protein</fullName>
    </recommendedName>
</protein>